<dbReference type="Proteomes" id="UP001486626">
    <property type="component" value="Unassembled WGS sequence"/>
</dbReference>
<dbReference type="EMBL" id="JAQJCQ010000008">
    <property type="protein sequence ID" value="MEL4892021.1"/>
    <property type="molecule type" value="Genomic_DNA"/>
</dbReference>
<accession>A0ABU9LBU9</accession>
<dbReference type="InterPro" id="IPR037883">
    <property type="entry name" value="Knr4/Smi1-like_sf"/>
</dbReference>
<protein>
    <submittedName>
        <fullName evidence="2">SMI1/KNR4 family protein</fullName>
    </submittedName>
</protein>
<organism evidence="2 3">
    <name type="scientific">Xanthomonas protegens</name>
    <dbReference type="NCBI Taxonomy" id="3380705"/>
    <lineage>
        <taxon>Bacteria</taxon>
        <taxon>Pseudomonadati</taxon>
        <taxon>Pseudomonadota</taxon>
        <taxon>Gammaproteobacteria</taxon>
        <taxon>Lysobacterales</taxon>
        <taxon>Lysobacteraceae</taxon>
        <taxon>Xanthomonas</taxon>
    </lineage>
</organism>
<keyword evidence="3" id="KW-1185">Reference proteome</keyword>
<dbReference type="SUPFAM" id="SSF160631">
    <property type="entry name" value="SMI1/KNR4-like"/>
    <property type="match status" value="1"/>
</dbReference>
<comment type="caution">
    <text evidence="2">The sequence shown here is derived from an EMBL/GenBank/DDBJ whole genome shotgun (WGS) entry which is preliminary data.</text>
</comment>
<dbReference type="Pfam" id="PF09346">
    <property type="entry name" value="SMI1_KNR4"/>
    <property type="match status" value="1"/>
</dbReference>
<evidence type="ECO:0000259" key="1">
    <source>
        <dbReference type="Pfam" id="PF09346"/>
    </source>
</evidence>
<sequence length="287" mass="32297">MSVLSDFEALSRATGMVLPPLLRTLLDTGDTSYFPHWCDAWKHPDQPRVVPFLSWWDYEWIDAAESRRNIDEWLHPQAQGGRSFLPFAQSGAGDLYCLVADAAGSIGVALAWHDNDACRIGYRTFDDFVYARYLETLSDASHLIDEAGDLTADLVAADIRCVSRFMDPQRGEQLRQLCQRPLALRAFRPGPRAGVQHVPAFISQEELELHLTALAAPSAPFSLTPRWEMRRPDAVAVVAPPPPQWRDLAKDPGRRMQAIRTYQRHHACTLQEAKRAIDGFLAAAHER</sequence>
<feature type="domain" description="Knr4/Smi1-like" evidence="1">
    <location>
        <begin position="6"/>
        <end position="129"/>
    </location>
</feature>
<dbReference type="RefSeq" id="WP_342073549.1">
    <property type="nucleotide sequence ID" value="NZ_JAQJCQ010000008.1"/>
</dbReference>
<dbReference type="InterPro" id="IPR018958">
    <property type="entry name" value="Knr4/Smi1-like_dom"/>
</dbReference>
<gene>
    <name evidence="2" type="ORF">PIQ37_11340</name>
</gene>
<name>A0ABU9LBU9_9XANT</name>
<reference evidence="2 3" key="1">
    <citation type="journal article" date="2024" name="FEMS Microbiol. Lett.">
        <title>Xanthomonas protegens sp. nov., a novel rice seed-associated bacterium, provides in vivo protection against X. oryzae pv. oryzae, the bacterial leaf blight pathogen.</title>
        <authorList>
            <person name="Rana R."/>
            <person name="Sharma A."/>
            <person name="Madhavan V.N."/>
            <person name="Korpole S."/>
            <person name="Sonti R.V."/>
            <person name="Patel H.K."/>
            <person name="Patil P.B."/>
        </authorList>
    </citation>
    <scope>NUCLEOTIDE SEQUENCE [LARGE SCALE GENOMIC DNA]</scope>
    <source>
        <strain evidence="2 3">PPL118</strain>
    </source>
</reference>
<proteinExistence type="predicted"/>
<evidence type="ECO:0000313" key="3">
    <source>
        <dbReference type="Proteomes" id="UP001486626"/>
    </source>
</evidence>
<evidence type="ECO:0000313" key="2">
    <source>
        <dbReference type="EMBL" id="MEL4892021.1"/>
    </source>
</evidence>